<evidence type="ECO:0000313" key="9">
    <source>
        <dbReference type="Proteomes" id="UP000440578"/>
    </source>
</evidence>
<evidence type="ECO:0000256" key="4">
    <source>
        <dbReference type="ARBA" id="ARBA00022989"/>
    </source>
</evidence>
<dbReference type="Gene3D" id="1.20.1250.20">
    <property type="entry name" value="MFS general substrate transporter like domains"/>
    <property type="match status" value="1"/>
</dbReference>
<accession>A0A6A4VZ20</accession>
<dbReference type="InterPro" id="IPR020846">
    <property type="entry name" value="MFS_dom"/>
</dbReference>
<gene>
    <name evidence="8" type="primary">SLC18B1_6</name>
    <name evidence="8" type="ORF">FJT64_026496</name>
</gene>
<feature type="transmembrane region" description="Helical" evidence="6">
    <location>
        <begin position="31"/>
        <end position="50"/>
    </location>
</feature>
<dbReference type="InterPro" id="IPR050930">
    <property type="entry name" value="MFS_Vesicular_Transporter"/>
</dbReference>
<evidence type="ECO:0000313" key="8">
    <source>
        <dbReference type="EMBL" id="KAF0301147.1"/>
    </source>
</evidence>
<feature type="domain" description="Major facilitator superfamily (MFS) profile" evidence="7">
    <location>
        <begin position="1"/>
        <end position="118"/>
    </location>
</feature>
<comment type="subcellular location">
    <subcellularLocation>
        <location evidence="1">Membrane</location>
        <topology evidence="1">Multi-pass membrane protein</topology>
    </subcellularLocation>
</comment>
<dbReference type="AlphaFoldDB" id="A0A6A4VZ20"/>
<keyword evidence="2" id="KW-0813">Transport</keyword>
<evidence type="ECO:0000256" key="6">
    <source>
        <dbReference type="SAM" id="Phobius"/>
    </source>
</evidence>
<evidence type="ECO:0000256" key="5">
    <source>
        <dbReference type="ARBA" id="ARBA00023136"/>
    </source>
</evidence>
<dbReference type="PROSITE" id="PS50850">
    <property type="entry name" value="MFS"/>
    <property type="match status" value="1"/>
</dbReference>
<proteinExistence type="predicted"/>
<dbReference type="GO" id="GO:0022857">
    <property type="term" value="F:transmembrane transporter activity"/>
    <property type="evidence" value="ECO:0007669"/>
    <property type="project" value="InterPro"/>
</dbReference>
<evidence type="ECO:0000256" key="2">
    <source>
        <dbReference type="ARBA" id="ARBA00022448"/>
    </source>
</evidence>
<name>A0A6A4VZ20_AMPAM</name>
<organism evidence="8 9">
    <name type="scientific">Amphibalanus amphitrite</name>
    <name type="common">Striped barnacle</name>
    <name type="synonym">Balanus amphitrite</name>
    <dbReference type="NCBI Taxonomy" id="1232801"/>
    <lineage>
        <taxon>Eukaryota</taxon>
        <taxon>Metazoa</taxon>
        <taxon>Ecdysozoa</taxon>
        <taxon>Arthropoda</taxon>
        <taxon>Crustacea</taxon>
        <taxon>Multicrustacea</taxon>
        <taxon>Cirripedia</taxon>
        <taxon>Thoracica</taxon>
        <taxon>Thoracicalcarea</taxon>
        <taxon>Balanomorpha</taxon>
        <taxon>Balanoidea</taxon>
        <taxon>Balanidae</taxon>
        <taxon>Amphibalaninae</taxon>
        <taxon>Amphibalanus</taxon>
    </lineage>
</organism>
<evidence type="ECO:0000259" key="7">
    <source>
        <dbReference type="PROSITE" id="PS50850"/>
    </source>
</evidence>
<keyword evidence="9" id="KW-1185">Reference proteome</keyword>
<keyword evidence="3 6" id="KW-0812">Transmembrane</keyword>
<reference evidence="8 9" key="1">
    <citation type="submission" date="2019-07" db="EMBL/GenBank/DDBJ databases">
        <title>Draft genome assembly of a fouling barnacle, Amphibalanus amphitrite (Darwin, 1854): The first reference genome for Thecostraca.</title>
        <authorList>
            <person name="Kim W."/>
        </authorList>
    </citation>
    <scope>NUCLEOTIDE SEQUENCE [LARGE SCALE GENOMIC DNA]</scope>
    <source>
        <strain evidence="8">SNU_AA5</strain>
        <tissue evidence="8">Soma without cirri and trophi</tissue>
    </source>
</reference>
<keyword evidence="4 6" id="KW-1133">Transmembrane helix</keyword>
<sequence length="118" mass="12533">MGNAGFLTASFSIIAKEFPDNVATTFASLETFFGIGLIVGPTVGGALYQLGGYTLPFVSLGGVLLFTAVLTFVLLPNHDDHSCKDSKGGEWGAPLVITPDSTRYASQSERTHLFTFLL</sequence>
<dbReference type="SUPFAM" id="SSF103473">
    <property type="entry name" value="MFS general substrate transporter"/>
    <property type="match status" value="1"/>
</dbReference>
<evidence type="ECO:0000256" key="3">
    <source>
        <dbReference type="ARBA" id="ARBA00022692"/>
    </source>
</evidence>
<dbReference type="InterPro" id="IPR011701">
    <property type="entry name" value="MFS"/>
</dbReference>
<dbReference type="Proteomes" id="UP000440578">
    <property type="component" value="Unassembled WGS sequence"/>
</dbReference>
<dbReference type="InterPro" id="IPR036259">
    <property type="entry name" value="MFS_trans_sf"/>
</dbReference>
<feature type="transmembrane region" description="Helical" evidence="6">
    <location>
        <begin position="57"/>
        <end position="75"/>
    </location>
</feature>
<dbReference type="Pfam" id="PF07690">
    <property type="entry name" value="MFS_1"/>
    <property type="match status" value="1"/>
</dbReference>
<dbReference type="OrthoDB" id="446368at2759"/>
<dbReference type="GO" id="GO:0016020">
    <property type="term" value="C:membrane"/>
    <property type="evidence" value="ECO:0007669"/>
    <property type="project" value="UniProtKB-SubCell"/>
</dbReference>
<dbReference type="PANTHER" id="PTHR23506:SF26">
    <property type="entry name" value="MFS-TYPE TRANSPORTER SLC18B1"/>
    <property type="match status" value="1"/>
</dbReference>
<keyword evidence="5 6" id="KW-0472">Membrane</keyword>
<evidence type="ECO:0000256" key="1">
    <source>
        <dbReference type="ARBA" id="ARBA00004141"/>
    </source>
</evidence>
<dbReference type="EMBL" id="VIIS01001195">
    <property type="protein sequence ID" value="KAF0301147.1"/>
    <property type="molecule type" value="Genomic_DNA"/>
</dbReference>
<comment type="caution">
    <text evidence="8">The sequence shown here is derived from an EMBL/GenBank/DDBJ whole genome shotgun (WGS) entry which is preliminary data.</text>
</comment>
<dbReference type="PANTHER" id="PTHR23506">
    <property type="entry name" value="GH10249P"/>
    <property type="match status" value="1"/>
</dbReference>
<protein>
    <submittedName>
        <fullName evidence="8">MFS-type transporter SLC18B1</fullName>
    </submittedName>
</protein>